<dbReference type="EMBL" id="JAUTXU010000045">
    <property type="protein sequence ID" value="KAK3716053.1"/>
    <property type="molecule type" value="Genomic_DNA"/>
</dbReference>
<gene>
    <name evidence="1" type="ORF">LTR37_006783</name>
</gene>
<accession>A0ACC3NGB0</accession>
<protein>
    <submittedName>
        <fullName evidence="1">Uncharacterized protein</fullName>
    </submittedName>
</protein>
<sequence>MAASIREAAAAYSMNAASNATDAFTADVSSSSLSIFSTLMNNKLAVLFAVLVIAVVGKIASGGQKLPEGVKPLPILPGLPWAGRFWDVPSEGIASAWHFGALHKKYGPIYAWKVMGTVHVWIETDKVARDLFSKRQRKYCDRNGLPAAVGIREGKEVLPLMGFSDVFKRYKNFMHYIMKYSAPKAFYGWPASENKKTLRRLLENPDRWSEHLIVHCARTIAGTAWGDPDHGKKLLTIVPELLKAVSPAGPIINKLTFLANLPWQLSPFKVAEARRKKEMQDAFYEALNDATERYKNGTGEECWSQLWLQSDKSDEAKALDYHEAAHAIGSSSFVAIATIGGPLHAFFLAVCQNPEWLPRLQEEIDSVCGDRLPGPEDMPNMPALRATVKEIVRWRQSTPLGVPHVAMEDDVYEGYLIPKGAICHANNYLISREPKQFPRGNEFVPERWIDSSYPTYKEPLTEFPNIRGDIAFGYGMRACPGVDLTNLELFTLFGALAWSFNISPKGVVPRYEVNPYVITMPSPFPINLSARSEEKKKFILEGCDDAGYWLKDKNEPNLNRWERKLIHEEESAQYTWEGLTTPYQGHDQVKVYPPIEMEGQDW</sequence>
<name>A0ACC3NGB0_9PEZI</name>
<organism evidence="1 2">
    <name type="scientific">Vermiconidia calcicola</name>
    <dbReference type="NCBI Taxonomy" id="1690605"/>
    <lineage>
        <taxon>Eukaryota</taxon>
        <taxon>Fungi</taxon>
        <taxon>Dikarya</taxon>
        <taxon>Ascomycota</taxon>
        <taxon>Pezizomycotina</taxon>
        <taxon>Dothideomycetes</taxon>
        <taxon>Dothideomycetidae</taxon>
        <taxon>Mycosphaerellales</taxon>
        <taxon>Extremaceae</taxon>
        <taxon>Vermiconidia</taxon>
    </lineage>
</organism>
<keyword evidence="2" id="KW-1185">Reference proteome</keyword>
<proteinExistence type="predicted"/>
<evidence type="ECO:0000313" key="1">
    <source>
        <dbReference type="EMBL" id="KAK3716053.1"/>
    </source>
</evidence>
<comment type="caution">
    <text evidence="1">The sequence shown here is derived from an EMBL/GenBank/DDBJ whole genome shotgun (WGS) entry which is preliminary data.</text>
</comment>
<dbReference type="Proteomes" id="UP001281147">
    <property type="component" value="Unassembled WGS sequence"/>
</dbReference>
<evidence type="ECO:0000313" key="2">
    <source>
        <dbReference type="Proteomes" id="UP001281147"/>
    </source>
</evidence>
<reference evidence="1" key="1">
    <citation type="submission" date="2023-07" db="EMBL/GenBank/DDBJ databases">
        <title>Black Yeasts Isolated from many extreme environments.</title>
        <authorList>
            <person name="Coleine C."/>
            <person name="Stajich J.E."/>
            <person name="Selbmann L."/>
        </authorList>
    </citation>
    <scope>NUCLEOTIDE SEQUENCE</scope>
    <source>
        <strain evidence="1">CCFEE 5714</strain>
    </source>
</reference>